<sequence>MKIKAVMTRHVFFLNQLDNLSEAARLMWDHDFGSLPVLDDEKNLVGMITDRDIAMAAYLQNRLLADIQVASIMAKNPVSCQQDEELFSAENAMQNHKLRRLPVLDEEQRLVGIICLNDIALAYKHGRDKEVNAGEVADTLAAICNHRGHEGVVASARI</sequence>
<dbReference type="InterPro" id="IPR000644">
    <property type="entry name" value="CBS_dom"/>
</dbReference>
<proteinExistence type="predicted"/>
<evidence type="ECO:0000259" key="3">
    <source>
        <dbReference type="PROSITE" id="PS51371"/>
    </source>
</evidence>
<name>A0A939ISL7_9ALTE</name>
<keyword evidence="5" id="KW-1185">Reference proteome</keyword>
<dbReference type="SMART" id="SM00116">
    <property type="entry name" value="CBS"/>
    <property type="match status" value="2"/>
</dbReference>
<dbReference type="Pfam" id="PF00571">
    <property type="entry name" value="CBS"/>
    <property type="match status" value="2"/>
</dbReference>
<dbReference type="InterPro" id="IPR046342">
    <property type="entry name" value="CBS_dom_sf"/>
</dbReference>
<dbReference type="PROSITE" id="PS51371">
    <property type="entry name" value="CBS"/>
    <property type="match status" value="2"/>
</dbReference>
<organism evidence="4 5">
    <name type="scientific">Bowmanella dokdonensis</name>
    <dbReference type="NCBI Taxonomy" id="751969"/>
    <lineage>
        <taxon>Bacteria</taxon>
        <taxon>Pseudomonadati</taxon>
        <taxon>Pseudomonadota</taxon>
        <taxon>Gammaproteobacteria</taxon>
        <taxon>Alteromonadales</taxon>
        <taxon>Alteromonadaceae</taxon>
        <taxon>Bowmanella</taxon>
    </lineage>
</organism>
<feature type="domain" description="CBS" evidence="3">
    <location>
        <begin position="7"/>
        <end position="64"/>
    </location>
</feature>
<dbReference type="SUPFAM" id="SSF54631">
    <property type="entry name" value="CBS-domain pair"/>
    <property type="match status" value="1"/>
</dbReference>
<dbReference type="Proteomes" id="UP000664654">
    <property type="component" value="Unassembled WGS sequence"/>
</dbReference>
<evidence type="ECO:0000313" key="5">
    <source>
        <dbReference type="Proteomes" id="UP000664654"/>
    </source>
</evidence>
<dbReference type="EMBL" id="JAFKCV010000009">
    <property type="protein sequence ID" value="MBN7826561.1"/>
    <property type="molecule type" value="Genomic_DNA"/>
</dbReference>
<dbReference type="PANTHER" id="PTHR43080:SF2">
    <property type="entry name" value="CBS DOMAIN-CONTAINING PROTEIN"/>
    <property type="match status" value="1"/>
</dbReference>
<dbReference type="RefSeq" id="WP_206574676.1">
    <property type="nucleotide sequence ID" value="NZ_JAFKCV010000009.1"/>
</dbReference>
<accession>A0A939ISL7</accession>
<reference evidence="4" key="1">
    <citation type="submission" date="2021-03" db="EMBL/GenBank/DDBJ databases">
        <title>novel species isolated from a fishpond in China.</title>
        <authorList>
            <person name="Lu H."/>
            <person name="Cai Z."/>
        </authorList>
    </citation>
    <scope>NUCLEOTIDE SEQUENCE</scope>
    <source>
        <strain evidence="4">JCM 30855</strain>
    </source>
</reference>
<evidence type="ECO:0000256" key="2">
    <source>
        <dbReference type="PROSITE-ProRule" id="PRU00703"/>
    </source>
</evidence>
<dbReference type="Gene3D" id="3.10.580.10">
    <property type="entry name" value="CBS-domain"/>
    <property type="match status" value="1"/>
</dbReference>
<dbReference type="PANTHER" id="PTHR43080">
    <property type="entry name" value="CBS DOMAIN-CONTAINING PROTEIN CBSX3, MITOCHONDRIAL"/>
    <property type="match status" value="1"/>
</dbReference>
<comment type="caution">
    <text evidence="4">The sequence shown here is derived from an EMBL/GenBank/DDBJ whole genome shotgun (WGS) entry which is preliminary data.</text>
</comment>
<evidence type="ECO:0000313" key="4">
    <source>
        <dbReference type="EMBL" id="MBN7826561.1"/>
    </source>
</evidence>
<feature type="domain" description="CBS" evidence="3">
    <location>
        <begin position="73"/>
        <end position="129"/>
    </location>
</feature>
<evidence type="ECO:0000256" key="1">
    <source>
        <dbReference type="ARBA" id="ARBA00023122"/>
    </source>
</evidence>
<dbReference type="InterPro" id="IPR051257">
    <property type="entry name" value="Diverse_CBS-Domain"/>
</dbReference>
<protein>
    <submittedName>
        <fullName evidence="4">CBS domain-containing protein</fullName>
    </submittedName>
</protein>
<dbReference type="AlphaFoldDB" id="A0A939ISL7"/>
<keyword evidence="1 2" id="KW-0129">CBS domain</keyword>
<gene>
    <name evidence="4" type="ORF">J0A66_15100</name>
</gene>